<dbReference type="InterPro" id="IPR011766">
    <property type="entry name" value="TPP_enzyme_TPP-bd"/>
</dbReference>
<dbReference type="GO" id="GO:0030976">
    <property type="term" value="F:thiamine pyrophosphate binding"/>
    <property type="evidence" value="ECO:0007669"/>
    <property type="project" value="InterPro"/>
</dbReference>
<dbReference type="Gene3D" id="3.40.50.970">
    <property type="match status" value="1"/>
</dbReference>
<dbReference type="CDD" id="cd03375">
    <property type="entry name" value="TPP_OGFOR"/>
    <property type="match status" value="1"/>
</dbReference>
<dbReference type="GO" id="GO:0016625">
    <property type="term" value="F:oxidoreductase activity, acting on the aldehyde or oxo group of donors, iron-sulfur protein as acceptor"/>
    <property type="evidence" value="ECO:0007669"/>
    <property type="project" value="UniProtKB-ARBA"/>
</dbReference>
<dbReference type="EMBL" id="VBAO01000228">
    <property type="protein sequence ID" value="TMI80324.1"/>
    <property type="molecule type" value="Genomic_DNA"/>
</dbReference>
<reference evidence="4 5" key="1">
    <citation type="journal article" date="2019" name="Nat. Microbiol.">
        <title>Mediterranean grassland soil C-N compound turnover is dependent on rainfall and depth, and is mediated by genomically divergent microorganisms.</title>
        <authorList>
            <person name="Diamond S."/>
            <person name="Andeer P.F."/>
            <person name="Li Z."/>
            <person name="Crits-Christoph A."/>
            <person name="Burstein D."/>
            <person name="Anantharaman K."/>
            <person name="Lane K.R."/>
            <person name="Thomas B.C."/>
            <person name="Pan C."/>
            <person name="Northen T.R."/>
            <person name="Banfield J.F."/>
        </authorList>
    </citation>
    <scope>NUCLEOTIDE SEQUENCE [LARGE SCALE GENOMIC DNA]</scope>
    <source>
        <strain evidence="4">NP_7</strain>
    </source>
</reference>
<sequence length="286" mass="31455">MPEATKSIWEQNATPRHRIQWCPGCGDFAVLNALKAALTTLELTPSEVLLVGGIGCSGQIRNYLNGNSFYGTHGGALAYALGAKMANPELTVLALAGDGDTLAIGVENFVHICRRDPDITLVIMDNGVYGLTKGQDSPSAGLGKPVTASTEEHPPFLDPVKLALVCGATFIAQSFSGDPKHATQMYVEAVRHKGFALVNDFSPCVTYNKFNTYDWFREHCEMVPEGHDPAREDGAWDLIRDFERRGRLPLGVIYRHPRERVPHKRLPMSQAELEQVDLEPMLQGLR</sequence>
<keyword evidence="1" id="KW-0560">Oxidoreductase</keyword>
<evidence type="ECO:0000259" key="2">
    <source>
        <dbReference type="Pfam" id="PF02775"/>
    </source>
</evidence>
<evidence type="ECO:0000313" key="5">
    <source>
        <dbReference type="Proteomes" id="UP000320048"/>
    </source>
</evidence>
<organism evidence="4 5">
    <name type="scientific">Candidatus Segetimicrobium genomatis</name>
    <dbReference type="NCBI Taxonomy" id="2569760"/>
    <lineage>
        <taxon>Bacteria</taxon>
        <taxon>Bacillati</taxon>
        <taxon>Candidatus Sysuimicrobiota</taxon>
        <taxon>Candidatus Sysuimicrobiia</taxon>
        <taxon>Candidatus Sysuimicrobiales</taxon>
        <taxon>Candidatus Segetimicrobiaceae</taxon>
        <taxon>Candidatus Segetimicrobium</taxon>
    </lineage>
</organism>
<dbReference type="InterPro" id="IPR032686">
    <property type="entry name" value="PFO_beta_C"/>
</dbReference>
<dbReference type="InterPro" id="IPR029061">
    <property type="entry name" value="THDP-binding"/>
</dbReference>
<feature type="domain" description="Pyruvate ferredoxin oxidoreductase beta subunit C-terminal" evidence="3">
    <location>
        <begin position="204"/>
        <end position="266"/>
    </location>
</feature>
<dbReference type="Pfam" id="PF02775">
    <property type="entry name" value="TPP_enzyme_C"/>
    <property type="match status" value="1"/>
</dbReference>
<comment type="caution">
    <text evidence="4">The sequence shown here is derived from an EMBL/GenBank/DDBJ whole genome shotgun (WGS) entry which is preliminary data.</text>
</comment>
<gene>
    <name evidence="4" type="ORF">E6H04_08830</name>
</gene>
<dbReference type="AlphaFoldDB" id="A0A537J9U9"/>
<name>A0A537J9U9_9BACT</name>
<accession>A0A537J9U9</accession>
<dbReference type="GO" id="GO:0045333">
    <property type="term" value="P:cellular respiration"/>
    <property type="evidence" value="ECO:0007669"/>
    <property type="project" value="UniProtKB-ARBA"/>
</dbReference>
<dbReference type="InterPro" id="IPR051457">
    <property type="entry name" value="2-oxoacid:Fd_oxidoreductase"/>
</dbReference>
<proteinExistence type="predicted"/>
<dbReference type="PANTHER" id="PTHR48084">
    <property type="entry name" value="2-OXOGLUTARATE OXIDOREDUCTASE SUBUNIT KORB-RELATED"/>
    <property type="match status" value="1"/>
</dbReference>
<protein>
    <submittedName>
        <fullName evidence="4">2-oxoacid ferredoxin oxidoreductase</fullName>
    </submittedName>
</protein>
<dbReference type="Proteomes" id="UP000320048">
    <property type="component" value="Unassembled WGS sequence"/>
</dbReference>
<dbReference type="Pfam" id="PF12367">
    <property type="entry name" value="PFO_beta_C"/>
    <property type="match status" value="1"/>
</dbReference>
<feature type="domain" description="Thiamine pyrophosphate enzyme TPP-binding" evidence="2">
    <location>
        <begin position="54"/>
        <end position="199"/>
    </location>
</feature>
<dbReference type="PANTHER" id="PTHR48084:SF4">
    <property type="entry name" value="2-OXOGLUTARATE OXIDOREDUCTASE SUBUNIT KORB"/>
    <property type="match status" value="1"/>
</dbReference>
<evidence type="ECO:0000313" key="4">
    <source>
        <dbReference type="EMBL" id="TMI80324.1"/>
    </source>
</evidence>
<evidence type="ECO:0000259" key="3">
    <source>
        <dbReference type="Pfam" id="PF12367"/>
    </source>
</evidence>
<evidence type="ECO:0000256" key="1">
    <source>
        <dbReference type="ARBA" id="ARBA00023002"/>
    </source>
</evidence>
<dbReference type="SUPFAM" id="SSF52518">
    <property type="entry name" value="Thiamin diphosphate-binding fold (THDP-binding)"/>
    <property type="match status" value="1"/>
</dbReference>